<dbReference type="Proteomes" id="UP000289738">
    <property type="component" value="Chromosome A09"/>
</dbReference>
<proteinExistence type="predicted"/>
<dbReference type="AlphaFoldDB" id="A0A445BK73"/>
<gene>
    <name evidence="1" type="ORF">Ahy_A09g044512</name>
</gene>
<comment type="caution">
    <text evidence="1">The sequence shown here is derived from an EMBL/GenBank/DDBJ whole genome shotgun (WGS) entry which is preliminary data.</text>
</comment>
<evidence type="ECO:0000313" key="2">
    <source>
        <dbReference type="Proteomes" id="UP000289738"/>
    </source>
</evidence>
<evidence type="ECO:0000313" key="1">
    <source>
        <dbReference type="EMBL" id="RYR39088.1"/>
    </source>
</evidence>
<sequence length="167" mass="18710">MEPPCGPSLESRIMVRRFGGPHSCLAPTMSQDHRQLDSSLICRVIFPMIQFNPSVSISVFQGAVHKGVDGEVEGHCTDLRYCRVVFPTPYVTYASNRTMKVASWCATAAYSTKYFGLYRHVSRPSSIASHLINDTVSLNPASAKYRMMASCEGKVWLTRQSSRRRDL</sequence>
<accession>A0A445BK73</accession>
<reference evidence="1 2" key="1">
    <citation type="submission" date="2019-01" db="EMBL/GenBank/DDBJ databases">
        <title>Sequencing of cultivated peanut Arachis hypogaea provides insights into genome evolution and oil improvement.</title>
        <authorList>
            <person name="Chen X."/>
        </authorList>
    </citation>
    <scope>NUCLEOTIDE SEQUENCE [LARGE SCALE GENOMIC DNA]</scope>
    <source>
        <strain evidence="2">cv. Fuhuasheng</strain>
        <tissue evidence="1">Leaves</tissue>
    </source>
</reference>
<name>A0A445BK73_ARAHY</name>
<protein>
    <submittedName>
        <fullName evidence="1">Uncharacterized protein</fullName>
    </submittedName>
</protein>
<dbReference type="EMBL" id="SDMP01000009">
    <property type="protein sequence ID" value="RYR39088.1"/>
    <property type="molecule type" value="Genomic_DNA"/>
</dbReference>
<keyword evidence="2" id="KW-1185">Reference proteome</keyword>
<organism evidence="1 2">
    <name type="scientific">Arachis hypogaea</name>
    <name type="common">Peanut</name>
    <dbReference type="NCBI Taxonomy" id="3818"/>
    <lineage>
        <taxon>Eukaryota</taxon>
        <taxon>Viridiplantae</taxon>
        <taxon>Streptophyta</taxon>
        <taxon>Embryophyta</taxon>
        <taxon>Tracheophyta</taxon>
        <taxon>Spermatophyta</taxon>
        <taxon>Magnoliopsida</taxon>
        <taxon>eudicotyledons</taxon>
        <taxon>Gunneridae</taxon>
        <taxon>Pentapetalae</taxon>
        <taxon>rosids</taxon>
        <taxon>fabids</taxon>
        <taxon>Fabales</taxon>
        <taxon>Fabaceae</taxon>
        <taxon>Papilionoideae</taxon>
        <taxon>50 kb inversion clade</taxon>
        <taxon>dalbergioids sensu lato</taxon>
        <taxon>Dalbergieae</taxon>
        <taxon>Pterocarpus clade</taxon>
        <taxon>Arachis</taxon>
    </lineage>
</organism>